<gene>
    <name evidence="2" type="primary">lidB</name>
    <name evidence="2" type="ORF">RVIR1_06620</name>
</gene>
<dbReference type="InterPro" id="IPR038726">
    <property type="entry name" value="PDDEXK_AddAB-type"/>
</dbReference>
<dbReference type="SUPFAM" id="SSF52540">
    <property type="entry name" value="P-loop containing nucleoside triphosphate hydrolases"/>
    <property type="match status" value="1"/>
</dbReference>
<protein>
    <recommendedName>
        <fullName evidence="1">PD-(D/E)XK endonuclease-like domain-containing protein</fullName>
    </recommendedName>
</protein>
<dbReference type="KEGG" id="rvi:RVIR1_06620"/>
<organism evidence="2 3">
    <name type="scientific">Candidatus Rickettsiella viridis</name>
    <dbReference type="NCBI Taxonomy" id="676208"/>
    <lineage>
        <taxon>Bacteria</taxon>
        <taxon>Pseudomonadati</taxon>
        <taxon>Pseudomonadota</taxon>
        <taxon>Gammaproteobacteria</taxon>
        <taxon>Legionellales</taxon>
        <taxon>Coxiellaceae</taxon>
        <taxon>Rickettsiella</taxon>
    </lineage>
</organism>
<feature type="domain" description="PD-(D/E)XK endonuclease-like" evidence="1">
    <location>
        <begin position="605"/>
        <end position="869"/>
    </location>
</feature>
<keyword evidence="3" id="KW-1185">Reference proteome</keyword>
<dbReference type="EMBL" id="AP018005">
    <property type="protein sequence ID" value="BBB15160.1"/>
    <property type="molecule type" value="Genomic_DNA"/>
</dbReference>
<dbReference type="InterPro" id="IPR011604">
    <property type="entry name" value="PDDEXK-like_dom_sf"/>
</dbReference>
<dbReference type="Gene3D" id="3.90.320.10">
    <property type="match status" value="1"/>
</dbReference>
<proteinExistence type="predicted"/>
<reference evidence="2 3" key="1">
    <citation type="submission" date="2017-03" db="EMBL/GenBank/DDBJ databases">
        <title>The genome sequence of Candidatus Rickettsiella viridis.</title>
        <authorList>
            <person name="Nikoh N."/>
            <person name="Tsuchida T."/>
            <person name="Yamaguchi K."/>
            <person name="Maeda T."/>
            <person name="Shigenobu S."/>
            <person name="Fukatsu T."/>
        </authorList>
    </citation>
    <scope>NUCLEOTIDE SEQUENCE [LARGE SCALE GENOMIC DNA]</scope>
    <source>
        <strain evidence="2 3">Ap-RA04</strain>
    </source>
</reference>
<evidence type="ECO:0000313" key="2">
    <source>
        <dbReference type="EMBL" id="BBB15160.1"/>
    </source>
</evidence>
<dbReference type="InterPro" id="IPR027417">
    <property type="entry name" value="P-loop_NTPase"/>
</dbReference>
<sequence length="877" mass="100482">MEIYNKLFKILKQDDLLLTPNQRLIRFLHKAYAAYQQAQHKQVWPSLRIFKLETWLTLQWETQLIQATGFPYRLLTTHQERMLWQSIINQSDTHFLNPDHIAKTAQQAWQINMLWQLDGNITPLQASHETTAFKTWSERFVALSTEYACIDLARASTLLMACFKNKNLTPPSRIFLIGFDEINPQTKKLLQQLEQLGSQVSYFVASSSKTWVRRLAVENTATELQTMARWAYQQWQAGKKTIICAVPQLLAIRTQVLESFTEIFTQLNPACAERLPFNIAAGRKLSEFTLIQSALAIIQTQASQPLSKISKLIQSPYIGYADDEKSPRAQLSIYLRRHAENTLALKQLALLSQQQHCTQLNQLISQLIPLIDTQPIQQLPSQWTKHFVKKLQAFCWPGQCQLLSEDDQLIERWSELLNELSSLDFILGEINQEAALQQLTQLANELLFQAKTAYDTPIHVLGLLDTAGLCVDSLWIMGLDEQAWPASAHPNPFIPYAVQRDNATPHACNEREFYFSSLVTQRLLNSADSIMLSHSIQQDEQALRPSALIRHMPSIEASDLELPDYQNSVQSIWNTRDWEYYLDETAPTLLADELSTVSNQLFKSQAACPFQAFAKFRLKTQFYDLPSLGLSKSDRGSLLHRVIELFWNNLSDQASLLKQPAHSLQVFMNQAIDTAIAEFSKKRPLTFSPHFIAIERERLQQRLMKLIELDKNRLPFTQVIHEQKQHVTFANLVLSLRIDRIDTLSDGSQLIIDYKTGESKPSLGWSEERLDEPQLPLYCLSLPNVSGCAVIRISSHSIESQGYSEKETGLCHVIGTAKDKNIPSTWPELLNFWKTRLENLALQFQNGVATVDPKKETTCEHCHLQLLCRINHYEKSN</sequence>
<dbReference type="Proteomes" id="UP000282483">
    <property type="component" value="Chromosome"/>
</dbReference>
<dbReference type="Pfam" id="PF12705">
    <property type="entry name" value="PDDEXK_1"/>
    <property type="match status" value="1"/>
</dbReference>
<evidence type="ECO:0000259" key="1">
    <source>
        <dbReference type="Pfam" id="PF12705"/>
    </source>
</evidence>
<dbReference type="InterPro" id="IPR019925">
    <property type="entry name" value="DNA_repair_protein_predicted"/>
</dbReference>
<accession>A0A2Z5UW82</accession>
<dbReference type="NCBIfam" id="TIGR03623">
    <property type="entry name" value="probable DNA repair protein"/>
    <property type="match status" value="1"/>
</dbReference>
<dbReference type="AlphaFoldDB" id="A0A2Z5UW82"/>
<evidence type="ECO:0000313" key="3">
    <source>
        <dbReference type="Proteomes" id="UP000282483"/>
    </source>
</evidence>
<name>A0A2Z5UW82_9COXI</name>